<protein>
    <submittedName>
        <fullName evidence="2">Uncharacterized protein</fullName>
    </submittedName>
</protein>
<dbReference type="EMBL" id="CP049332">
    <property type="protein sequence ID" value="QIH43476.1"/>
    <property type="molecule type" value="Genomic_DNA"/>
</dbReference>
<accession>A0A6G7CN49</accession>
<sequence>MAIKFFIATCEKKVSKHPVKDGKTYTIPIKAETQADAKEAAKAKIEQIDAAFEGESETYSDWYKNPNLEKVSEEDYNAAELALIAESVKDSDIDDQLVLEDQHPNEDFPEIQSDGFYNSNDPKAETSSFIFQNDGEMMQAAKVFILKVAPNQWSFGFKYRSGSFEKHDQMNLDRVGLSREEAIDSGILRLENFLDYQDEFGNDESQSGFISAAMNYNFYDGFKTNIEQIIDALKSHPDIENAENENEDFIHVVQAHFEGFWSNAESPAPAIEHIHMMRTIGVLYNEEACLESFKQYLPIQVSPKTQQTMSRIEDALNKPAVNDPDISNRIWKAAIPINENIHVVIAIMDCTDQGWRFAYEGNSQQECIFGDAEIFSAEFTIDRKESIKKAAQHITDALYQYDTSLALAKVFMKSPYIQVFEENCIEVSNDADPDNIHDDRIRLAIQKRFDARPNATTKEGEISIAYEAISSLITDETDIDLLVVEIENTEHCNHIFMSPYVDDLVKKCTPDPVKLHPQIFSAIQARLKKADLTESDMMKAHDLIIPNVTEKTDINLLCNQIANIKNHNNLLVGTNACQLVIQCEKQDTERQNSEHNQSNKYEVFVSECLACIDDSHLDYSSEQYKVMGCNLERTINDYVGYENGQLDVESTLKNIREVDWDSGNECAKHFLNGRLLRALVSENMEVTTPSETNHKPQEVQSSKEVIDAEPEQEDLREEQNSQENRPASDESITPVTRPAVSLTVVDNEPAEPIEVVTIADLPDSYNTNPNMSLWMKGFKTDLQHVKPDQNGRLSIKTQYRLMKATEIWGAVGVGWGYKVLREWVDNGAPIIMNGAITEYFEQIHKVEIEFWYMHEGTKVSFTQYGDTRKLYMARGGYFVHDDEVEKKSLSDALGKAMSMVGICADVYLGTYDGDALLNKTEQMHLANRQLKQLEFDGQASDAAIAKAKSYTDKFKSAPSLAEIKRLEKLAITALEAYPTPDEDSQRKKQKAVSAISAQATAAIEDFNKDLQSVDKPQKEQANG</sequence>
<organism evidence="2 3">
    <name type="scientific">Vibrio ziniensis</name>
    <dbReference type="NCBI Taxonomy" id="2711221"/>
    <lineage>
        <taxon>Bacteria</taxon>
        <taxon>Pseudomonadati</taxon>
        <taxon>Pseudomonadota</taxon>
        <taxon>Gammaproteobacteria</taxon>
        <taxon>Vibrionales</taxon>
        <taxon>Vibrionaceae</taxon>
        <taxon>Vibrio</taxon>
    </lineage>
</organism>
<dbReference type="Proteomes" id="UP000503003">
    <property type="component" value="Chromosome 2"/>
</dbReference>
<dbReference type="RefSeq" id="WP_165313010.1">
    <property type="nucleotide sequence ID" value="NZ_CP049332.1"/>
</dbReference>
<proteinExistence type="predicted"/>
<feature type="region of interest" description="Disordered" evidence="1">
    <location>
        <begin position="685"/>
        <end position="736"/>
    </location>
</feature>
<feature type="compositionally biased region" description="Acidic residues" evidence="1">
    <location>
        <begin position="707"/>
        <end position="716"/>
    </location>
</feature>
<keyword evidence="3" id="KW-1185">Reference proteome</keyword>
<evidence type="ECO:0000313" key="3">
    <source>
        <dbReference type="Proteomes" id="UP000503003"/>
    </source>
</evidence>
<gene>
    <name evidence="2" type="ORF">G5S32_15880</name>
</gene>
<name>A0A6G7CN49_9VIBR</name>
<reference evidence="2 3" key="1">
    <citation type="submission" date="2020-02" db="EMBL/GenBank/DDBJ databases">
        <title>A complete genome of a marine bacterium Vibrio sp. ZWAL4003 isolated from the mangrove sediment with the ability to degrade polysaccharides.</title>
        <authorList>
            <person name="Wu J."/>
            <person name="Qu W."/>
            <person name="Zeng R."/>
        </authorList>
    </citation>
    <scope>NUCLEOTIDE SEQUENCE [LARGE SCALE GENOMIC DNA]</scope>
    <source>
        <strain evidence="2 3">ZWAL4003</strain>
    </source>
</reference>
<evidence type="ECO:0000313" key="2">
    <source>
        <dbReference type="EMBL" id="QIH43476.1"/>
    </source>
</evidence>
<feature type="compositionally biased region" description="Polar residues" evidence="1">
    <location>
        <begin position="721"/>
        <end position="734"/>
    </location>
</feature>
<dbReference type="KEGG" id="vzi:G5S32_15880"/>
<evidence type="ECO:0000256" key="1">
    <source>
        <dbReference type="SAM" id="MobiDB-lite"/>
    </source>
</evidence>
<dbReference type="AlphaFoldDB" id="A0A6G7CN49"/>